<feature type="region of interest" description="Disordered" evidence="1">
    <location>
        <begin position="344"/>
        <end position="528"/>
    </location>
</feature>
<feature type="compositionally biased region" description="Polar residues" evidence="1">
    <location>
        <begin position="2073"/>
        <end position="2085"/>
    </location>
</feature>
<feature type="compositionally biased region" description="Polar residues" evidence="1">
    <location>
        <begin position="1255"/>
        <end position="1275"/>
    </location>
</feature>
<feature type="compositionally biased region" description="Polar residues" evidence="1">
    <location>
        <begin position="248"/>
        <end position="267"/>
    </location>
</feature>
<feature type="compositionally biased region" description="Polar residues" evidence="1">
    <location>
        <begin position="1130"/>
        <end position="1152"/>
    </location>
</feature>
<feature type="compositionally biased region" description="Polar residues" evidence="1">
    <location>
        <begin position="819"/>
        <end position="851"/>
    </location>
</feature>
<feature type="compositionally biased region" description="Polar residues" evidence="1">
    <location>
        <begin position="398"/>
        <end position="442"/>
    </location>
</feature>
<feature type="compositionally biased region" description="Polar residues" evidence="1">
    <location>
        <begin position="1847"/>
        <end position="1858"/>
    </location>
</feature>
<feature type="compositionally biased region" description="Low complexity" evidence="1">
    <location>
        <begin position="128"/>
        <end position="143"/>
    </location>
</feature>
<feature type="compositionally biased region" description="Low complexity" evidence="1">
    <location>
        <begin position="18"/>
        <end position="39"/>
    </location>
</feature>
<feature type="region of interest" description="Disordered" evidence="1">
    <location>
        <begin position="1"/>
        <end position="327"/>
    </location>
</feature>
<feature type="compositionally biased region" description="Low complexity" evidence="1">
    <location>
        <begin position="301"/>
        <end position="327"/>
    </location>
</feature>
<feature type="region of interest" description="Disordered" evidence="1">
    <location>
        <begin position="1725"/>
        <end position="1806"/>
    </location>
</feature>
<feature type="compositionally biased region" description="Low complexity" evidence="1">
    <location>
        <begin position="870"/>
        <end position="885"/>
    </location>
</feature>
<feature type="compositionally biased region" description="Low complexity" evidence="1">
    <location>
        <begin position="612"/>
        <end position="623"/>
    </location>
</feature>
<feature type="compositionally biased region" description="Gly residues" evidence="1">
    <location>
        <begin position="2097"/>
        <end position="2107"/>
    </location>
</feature>
<keyword evidence="3" id="KW-1185">Reference proteome</keyword>
<feature type="compositionally biased region" description="Acidic residues" evidence="1">
    <location>
        <begin position="506"/>
        <end position="519"/>
    </location>
</feature>
<feature type="region of interest" description="Disordered" evidence="1">
    <location>
        <begin position="1823"/>
        <end position="1865"/>
    </location>
</feature>
<feature type="compositionally biased region" description="Low complexity" evidence="1">
    <location>
        <begin position="2454"/>
        <end position="2476"/>
    </location>
</feature>
<feature type="compositionally biased region" description="Polar residues" evidence="1">
    <location>
        <begin position="908"/>
        <end position="943"/>
    </location>
</feature>
<feature type="compositionally biased region" description="Low complexity" evidence="1">
    <location>
        <begin position="593"/>
        <end position="602"/>
    </location>
</feature>
<feature type="compositionally biased region" description="Low complexity" evidence="1">
    <location>
        <begin position="233"/>
        <end position="247"/>
    </location>
</feature>
<feature type="region of interest" description="Disordered" evidence="1">
    <location>
        <begin position="1977"/>
        <end position="2000"/>
    </location>
</feature>
<feature type="compositionally biased region" description="Polar residues" evidence="1">
    <location>
        <begin position="1231"/>
        <end position="1246"/>
    </location>
</feature>
<feature type="compositionally biased region" description="Polar residues" evidence="1">
    <location>
        <begin position="564"/>
        <end position="578"/>
    </location>
</feature>
<feature type="region of interest" description="Disordered" evidence="1">
    <location>
        <begin position="1898"/>
        <end position="1930"/>
    </location>
</feature>
<feature type="compositionally biased region" description="Basic and acidic residues" evidence="1">
    <location>
        <begin position="350"/>
        <end position="359"/>
    </location>
</feature>
<name>A0AAF0FA04_9BASI</name>
<evidence type="ECO:0000256" key="1">
    <source>
        <dbReference type="SAM" id="MobiDB-lite"/>
    </source>
</evidence>
<feature type="compositionally biased region" description="Polar residues" evidence="1">
    <location>
        <begin position="144"/>
        <end position="155"/>
    </location>
</feature>
<accession>A0AAF0FA04</accession>
<sequence>MAIFSDLKRSKNKKAGQAASSKTEAAAKKANANPNKTSSPWAAGKSNAADSGSGIVPGSDGPMLMGTTQGTSDLRAPNAPALKNNSTSALLGNSESDSISSGAESGAGAAQGHGRSHSLDFRRRLRMPSSSSLSSKQSPSGKSTNKPTSKQSSGGFSPFRRNKSSKNIAGLQAPSTTHPAADQSAAQVNAGKDAPKSGNTDNSAATSSVPPVPTIPSFLQGSQGGPSAVVSQSNASVPPQSLSSSSSNIAKDTFSNGQPQRPSVVTQPTPIPMTSSSTASSPTASLKPVPIIVRPSFGMDSSKPSSPTATASSAPTSTSIPSNAAASGAAPSIFGSYLYSAAKGTTSDAAKQEDRKANTHDSAPLVSSTVKGVPSTGDLAPTKASNLTEQDGLAYLRGSSTSQSLSPFASSSDAPQQPNTVSSVTAEAPQSQQMLSYLQPRNASSDQADTSQASLAASRKSVTPTATPAKPSYVAEPVVSSPDKPDSPPSSTQGSRPEPQSSDDLASAEDDENWYDNDSEDTRSVASSYGGTVESMALTLPMHDAREYLDTPAASTVHGYSPNAVVTSSDNEQVAGTNSQSSGQTGLLGGLGALASAGMSMLYPGGDQGHPASQDAAAVDSSATPRLSQMDTSTSTIAEKSIRNTSQSNLQSDTSVDPDTSSASASRFPISRPLAGFPLTPSKGTQPDVFPSASQANKAETSSKTPEHQDKTEMSAMPVASTSMATNSDAKRQLEPTLVGVPSSDKDLSRVLNEETSLPPAPETLDLPAAKEAHNEDTTPLIAREPVTLPSDIRPEVVESELEAEAEENAQNHAEVPTKSASNIPTSIATDSQSGTANATDSQLANATDSQLEIAKKPRIESQVNDLELPSSGPSTGISGSSASTLPTQTPLTSKAPREKAAIPVKNFSLTGLKSRQVSGSQPQESSLSTAESTTPISPLSRKSTLDAGLKTPSKHSDAEASFNESAIESPSKTGAAAAPLTGLDKDQLTQTPATELHDEDQPTTTESKLGEVTEAVEVGIGAAAASIASGMAYLKNATLGPRAVDHGQASPSSDLEAGTNLSSMPAESVPAAPLSYTQAETKPSQPISTATIPTYASSHTEQAPVQSEKLSAPEPHYLPSYLRGVATVPSGQLSSEPTSLESAPAPSTNSAPGAKAQDLQSIFMSQGSQATSHATNEANAATAAEPIPVPEPVAPSAKDQAQPEALVSEKLAVTSDTAKVPGEGHEDPVASSQNRQQIQTSSMTPSLIPESEENFPSQASALGQTSSASASPDVSRQSSRRKSKRFSREGSRNSGLFANVPFLSRHNKRGSSSSNVRELEQEQSVSKPEVPQKDPSRGNALHSLSGMSMLDASSAHHRSRSVGTKTDLPEIPVPQAPSLKELTVPKHSLIGDFPRHSRSKSSHQSSSAAVPIITAAPTSTATTTEVSEANAGASVGASAEAPLSRLSDTRPDLTSIASAEADPSVQSQVPTMIEQPNQAATAPGPSHLAPNEAYAMQNRHTTSLENRSPHKTTSGTAHPFLDTLMTTRPDLEDAEHSSHRSADDPSEAHKKHDLSVLTHTRPDMSGSVVDEPVTRSSSGSYGLSRDYSGMVAQAQKSRSPPISAYHSETANAMPYMQTSTSAPRYETGVLTANDPEANKQTQFKSSAYESELDPTSSSKQFYAQDDEHSHPVLDSLMHTRPDLTEIEPNNLLEHRQDAAQQTKHDIEATLTTRPDLTAVGGQQAVGAAAGQSSHLDRPTQAAQPVSNNNQLKLPRYIMPDTELSNMPSTGYARSLDKPASGHAPAQQTSSDMLDPSVSTPTMYYNGNAPDSHPFYLQTVPEAEERAASSAAIRSSSDQTEPLPDVSPSSKTAPQHSRGSAAYDPQSVARFIDAMNESDYPSAMARASSLGVPLSVIPSDQPLDSNDSASAMRTSAKATQPERPSERFAGKGVQWNSDDWLRQPVSTTSSATAANVSRSPDLDAFLKARRQFKPTFNTALSQPPVPPKDSPVKPTKATTEADPVLKRTDSSGSGLLLDQFLTSDLDPIDTHLFNLDELEQHHKVKTTPVIPSSEQGTDIHRSVSQPLPPLPYESQQHATVTQMNSAEDGPYDEFGGQQAGYDGGVGGPQSYEPTTQASSQAIYPPYEQQPIYEQQPVYEQQAYEQQQPIYDPQQQVYAQAQHQAYEQPAYGQPQYEAQQAYGHSQTYEHPQVYEHQQAYEPQDAYGAYDQQAYGAPPQQAAYDRQAYENYAASQPAYGAHPAYATGNVPGYEQGAAQSSGYDYASYGNRGYAPSYPAYDQASAYDGQAYDQYAQQAYQYPQYDQYGRQLDPYGQPMDAYNSDVRKHSYDPRKPRSETSQGAMRSESVRRENPSQRAPRALAMQPGQTYESLAQPTYDGYAYAASSSSRKRGIPAAHQVNDGTLAMEPPIASQSTSSRTAPVPRQQQAASKKSKQTAPMPMPTSKPLASAPSGKPTSASARPARSTAESITSATAASNGGKQRREKAGSQRGGRWAALLNNDPTSAARR</sequence>
<dbReference type="EMBL" id="CP118375">
    <property type="protein sequence ID" value="WFD42461.1"/>
    <property type="molecule type" value="Genomic_DNA"/>
</dbReference>
<organism evidence="2 3">
    <name type="scientific">Malassezia psittaci</name>
    <dbReference type="NCBI Taxonomy" id="1821823"/>
    <lineage>
        <taxon>Eukaryota</taxon>
        <taxon>Fungi</taxon>
        <taxon>Dikarya</taxon>
        <taxon>Basidiomycota</taxon>
        <taxon>Ustilaginomycotina</taxon>
        <taxon>Malasseziomycetes</taxon>
        <taxon>Malasseziales</taxon>
        <taxon>Malasseziaceae</taxon>
        <taxon>Malassezia</taxon>
    </lineage>
</organism>
<feature type="region of interest" description="Disordered" evidence="1">
    <location>
        <begin position="1129"/>
        <end position="1605"/>
    </location>
</feature>
<evidence type="ECO:0000313" key="2">
    <source>
        <dbReference type="EMBL" id="WFD42461.1"/>
    </source>
</evidence>
<dbReference type="Proteomes" id="UP001214628">
    <property type="component" value="Chromosome 1"/>
</dbReference>
<feature type="compositionally biased region" description="Low complexity" evidence="1">
    <location>
        <begin position="272"/>
        <end position="285"/>
    </location>
</feature>
<feature type="compositionally biased region" description="Polar residues" evidence="1">
    <location>
        <begin position="692"/>
        <end position="704"/>
    </location>
</feature>
<feature type="compositionally biased region" description="Polar residues" evidence="1">
    <location>
        <begin position="1311"/>
        <end position="1327"/>
    </location>
</feature>
<feature type="compositionally biased region" description="Polar residues" evidence="1">
    <location>
        <begin position="1595"/>
        <end position="1605"/>
    </location>
</feature>
<feature type="compositionally biased region" description="Acidic residues" evidence="1">
    <location>
        <begin position="798"/>
        <end position="808"/>
    </location>
</feature>
<feature type="compositionally biased region" description="Basic and acidic residues" evidence="1">
    <location>
        <begin position="2322"/>
        <end position="2335"/>
    </location>
</feature>
<feature type="compositionally biased region" description="Polar residues" evidence="1">
    <location>
        <begin position="1499"/>
        <end position="1517"/>
    </location>
</feature>
<feature type="region of interest" description="Disordered" evidence="1">
    <location>
        <begin position="2047"/>
        <end position="2118"/>
    </location>
</feature>
<feature type="compositionally biased region" description="Low complexity" evidence="1">
    <location>
        <begin position="1403"/>
        <end position="1430"/>
    </location>
</feature>
<feature type="compositionally biased region" description="Polar residues" evidence="1">
    <location>
        <begin position="1786"/>
        <end position="1805"/>
    </location>
</feature>
<feature type="compositionally biased region" description="Low complexity" evidence="1">
    <location>
        <begin position="92"/>
        <end position="113"/>
    </location>
</feature>
<feature type="compositionally biased region" description="Low complexity" evidence="1">
    <location>
        <begin position="1828"/>
        <end position="1837"/>
    </location>
</feature>
<feature type="compositionally biased region" description="Polar residues" evidence="1">
    <location>
        <begin position="963"/>
        <end position="973"/>
    </location>
</feature>
<feature type="compositionally biased region" description="Polar residues" evidence="1">
    <location>
        <begin position="1902"/>
        <end position="1918"/>
    </location>
</feature>
<feature type="region of interest" description="Disordered" evidence="1">
    <location>
        <begin position="2305"/>
        <end position="2365"/>
    </location>
</feature>
<reference evidence="2" key="1">
    <citation type="submission" date="2023-02" db="EMBL/GenBank/DDBJ databases">
        <title>Mating type loci evolution in Malassezia.</title>
        <authorList>
            <person name="Coelho M.A."/>
        </authorList>
    </citation>
    <scope>NUCLEOTIDE SEQUENCE</scope>
    <source>
        <strain evidence="2">CBS 14136</strain>
    </source>
</reference>
<feature type="region of interest" description="Disordered" evidence="1">
    <location>
        <begin position="1045"/>
        <end position="1117"/>
    </location>
</feature>
<feature type="region of interest" description="Disordered" evidence="1">
    <location>
        <begin position="553"/>
        <end position="979"/>
    </location>
</feature>
<feature type="compositionally biased region" description="Polar residues" evidence="1">
    <location>
        <begin position="1076"/>
        <end position="1110"/>
    </location>
</feature>
<feature type="compositionally biased region" description="Basic and acidic residues" evidence="1">
    <location>
        <begin position="744"/>
        <end position="753"/>
    </location>
</feature>
<evidence type="ECO:0000313" key="3">
    <source>
        <dbReference type="Proteomes" id="UP001214628"/>
    </source>
</evidence>
<gene>
    <name evidence="2" type="ORF">MPSI1_001106</name>
</gene>
<feature type="region of interest" description="Disordered" evidence="1">
    <location>
        <begin position="2406"/>
        <end position="2508"/>
    </location>
</feature>
<feature type="compositionally biased region" description="Polar residues" evidence="1">
    <location>
        <begin position="1465"/>
        <end position="1481"/>
    </location>
</feature>
<protein>
    <submittedName>
        <fullName evidence="2">Uncharacterized protein</fullName>
    </submittedName>
</protein>
<feature type="compositionally biased region" description="Basic and acidic residues" evidence="1">
    <location>
        <begin position="1530"/>
        <end position="1555"/>
    </location>
</feature>
<feature type="compositionally biased region" description="Low complexity" evidence="1">
    <location>
        <begin position="443"/>
        <end position="458"/>
    </location>
</feature>
<feature type="compositionally biased region" description="Polar residues" evidence="1">
    <location>
        <begin position="624"/>
        <end position="665"/>
    </location>
</feature>
<feature type="compositionally biased region" description="Polar residues" evidence="1">
    <location>
        <begin position="1741"/>
        <end position="1752"/>
    </location>
</feature>
<feature type="compositionally biased region" description="Polar residues" evidence="1">
    <location>
        <begin position="1050"/>
        <end position="1066"/>
    </location>
</feature>
<proteinExistence type="predicted"/>
<feature type="compositionally biased region" description="Polar residues" evidence="1">
    <location>
        <begin position="1159"/>
        <end position="1174"/>
    </location>
</feature>
<feature type="compositionally biased region" description="Low complexity" evidence="1">
    <location>
        <begin position="1175"/>
        <end position="1187"/>
    </location>
</feature>